<name>A0ABY2X3T8_9RHOB</name>
<dbReference type="PANTHER" id="PTHR30629:SF2">
    <property type="entry name" value="PROPHAGE INTEGRASE INTS-RELATED"/>
    <property type="match status" value="1"/>
</dbReference>
<dbReference type="InterPro" id="IPR011010">
    <property type="entry name" value="DNA_brk_join_enz"/>
</dbReference>
<keyword evidence="7" id="KW-1185">Reference proteome</keyword>
<dbReference type="InterPro" id="IPR050808">
    <property type="entry name" value="Phage_Integrase"/>
</dbReference>
<protein>
    <submittedName>
        <fullName evidence="6">DUF4102 domain-containing protein</fullName>
    </submittedName>
</protein>
<organism evidence="6 7">
    <name type="scientific">Ruegeria sediminis</name>
    <dbReference type="NCBI Taxonomy" id="2583820"/>
    <lineage>
        <taxon>Bacteria</taxon>
        <taxon>Pseudomonadati</taxon>
        <taxon>Pseudomonadota</taxon>
        <taxon>Alphaproteobacteria</taxon>
        <taxon>Rhodobacterales</taxon>
        <taxon>Roseobacteraceae</taxon>
        <taxon>Ruegeria</taxon>
    </lineage>
</organism>
<gene>
    <name evidence="6" type="ORF">FGK63_02885</name>
</gene>
<keyword evidence="2" id="KW-0229">DNA integration</keyword>
<evidence type="ECO:0000256" key="4">
    <source>
        <dbReference type="ARBA" id="ARBA00023172"/>
    </source>
</evidence>
<dbReference type="Gene3D" id="1.10.443.10">
    <property type="entry name" value="Intergrase catalytic core"/>
    <property type="match status" value="1"/>
</dbReference>
<sequence>MPLTDIALKNLQPSERPYKRSDQNGLYILVKPNGSKHWHLKYRFNSKEKLMSYGPYPLISLKEARDKRDRDRKLLLEGIDPSTVKKERKRAAEVEARGRFDVLAAELLEKNRLEGRAEQTVKKKAWLLGMANKDLEGRPIMEITSSEVLAVLKRQEKTGNLETASRLRTTIGEVFRYAIASGITTNDPTIPLKGALVRKRVKSRSAITDKDRLGELMAAIDSYGGYRVVALGLKLLAILHVRPGELRLAGWNEFDLDAAKWSIPSERMKMRTEHVAPLPRQAILVLEELKTYSHPDALVLPSQSLKIKPLSENTFNQALRKMGFGNEEMTAHGFRATFSTLANESGHWNPDAIERALAHVEGNEVRRAYARGAYWDERVKMSQWWADELDELQRVAMEKALEQKRQ</sequence>
<dbReference type="InterPro" id="IPR038488">
    <property type="entry name" value="Integrase_DNA-bd_sf"/>
</dbReference>
<dbReference type="InterPro" id="IPR053876">
    <property type="entry name" value="Phage_int_M"/>
</dbReference>
<dbReference type="PROSITE" id="PS51898">
    <property type="entry name" value="TYR_RECOMBINASE"/>
    <property type="match status" value="1"/>
</dbReference>
<dbReference type="Proteomes" id="UP001193035">
    <property type="component" value="Unassembled WGS sequence"/>
</dbReference>
<evidence type="ECO:0000256" key="3">
    <source>
        <dbReference type="ARBA" id="ARBA00023125"/>
    </source>
</evidence>
<evidence type="ECO:0000256" key="1">
    <source>
        <dbReference type="ARBA" id="ARBA00008857"/>
    </source>
</evidence>
<dbReference type="Pfam" id="PF22022">
    <property type="entry name" value="Phage_int_M"/>
    <property type="match status" value="1"/>
</dbReference>
<comment type="similarity">
    <text evidence="1">Belongs to the 'phage' integrase family.</text>
</comment>
<dbReference type="CDD" id="cd00801">
    <property type="entry name" value="INT_P4_C"/>
    <property type="match status" value="1"/>
</dbReference>
<keyword evidence="4" id="KW-0233">DNA recombination</keyword>
<dbReference type="PANTHER" id="PTHR30629">
    <property type="entry name" value="PROPHAGE INTEGRASE"/>
    <property type="match status" value="1"/>
</dbReference>
<proteinExistence type="inferred from homology"/>
<evidence type="ECO:0000313" key="7">
    <source>
        <dbReference type="Proteomes" id="UP001193035"/>
    </source>
</evidence>
<evidence type="ECO:0000256" key="2">
    <source>
        <dbReference type="ARBA" id="ARBA00022908"/>
    </source>
</evidence>
<dbReference type="InterPro" id="IPR002104">
    <property type="entry name" value="Integrase_catalytic"/>
</dbReference>
<evidence type="ECO:0000313" key="6">
    <source>
        <dbReference type="EMBL" id="TMV10023.1"/>
    </source>
</evidence>
<dbReference type="RefSeq" id="WP_138840082.1">
    <property type="nucleotide sequence ID" value="NZ_VCPD01000001.1"/>
</dbReference>
<dbReference type="InterPro" id="IPR013762">
    <property type="entry name" value="Integrase-like_cat_sf"/>
</dbReference>
<feature type="domain" description="Tyr recombinase" evidence="5">
    <location>
        <begin position="203"/>
        <end position="382"/>
    </location>
</feature>
<dbReference type="Gene3D" id="3.30.160.390">
    <property type="entry name" value="Integrase, DNA-binding domain"/>
    <property type="match status" value="1"/>
</dbReference>
<dbReference type="Gene3D" id="1.10.150.130">
    <property type="match status" value="1"/>
</dbReference>
<comment type="caution">
    <text evidence="6">The sequence shown here is derived from an EMBL/GenBank/DDBJ whole genome shotgun (WGS) entry which is preliminary data.</text>
</comment>
<accession>A0ABY2X3T8</accession>
<dbReference type="SUPFAM" id="SSF56349">
    <property type="entry name" value="DNA breaking-rejoining enzymes"/>
    <property type="match status" value="1"/>
</dbReference>
<dbReference type="InterPro" id="IPR010998">
    <property type="entry name" value="Integrase_recombinase_N"/>
</dbReference>
<evidence type="ECO:0000259" key="5">
    <source>
        <dbReference type="PROSITE" id="PS51898"/>
    </source>
</evidence>
<dbReference type="Pfam" id="PF13356">
    <property type="entry name" value="Arm-DNA-bind_3"/>
    <property type="match status" value="1"/>
</dbReference>
<dbReference type="InterPro" id="IPR025166">
    <property type="entry name" value="Integrase_DNA_bind_dom"/>
</dbReference>
<dbReference type="EMBL" id="VCPD01000001">
    <property type="protein sequence ID" value="TMV10023.1"/>
    <property type="molecule type" value="Genomic_DNA"/>
</dbReference>
<dbReference type="Pfam" id="PF00589">
    <property type="entry name" value="Phage_integrase"/>
    <property type="match status" value="1"/>
</dbReference>
<keyword evidence="3" id="KW-0238">DNA-binding</keyword>
<reference evidence="6 7" key="1">
    <citation type="submission" date="2019-05" db="EMBL/GenBank/DDBJ databases">
        <title>Ruegeria sp. nov., isolated from tidal flat.</title>
        <authorList>
            <person name="Kim W."/>
        </authorList>
    </citation>
    <scope>NUCLEOTIDE SEQUENCE [LARGE SCALE GENOMIC DNA]</scope>
    <source>
        <strain evidence="6 7">CAU 1488</strain>
    </source>
</reference>